<dbReference type="InterPro" id="IPR041588">
    <property type="entry name" value="Integrase_H2C2"/>
</dbReference>
<organism evidence="2">
    <name type="scientific">Amphimedon queenslandica</name>
    <name type="common">Sponge</name>
    <dbReference type="NCBI Taxonomy" id="400682"/>
    <lineage>
        <taxon>Eukaryota</taxon>
        <taxon>Metazoa</taxon>
        <taxon>Porifera</taxon>
        <taxon>Demospongiae</taxon>
        <taxon>Heteroscleromorpha</taxon>
        <taxon>Haplosclerida</taxon>
        <taxon>Niphatidae</taxon>
        <taxon>Amphimedon</taxon>
    </lineage>
</organism>
<dbReference type="FunFam" id="1.10.340.70:FF:000004">
    <property type="entry name" value="Retrovirus-related Pol polyprotein from transposon 297-like Protein"/>
    <property type="match status" value="1"/>
</dbReference>
<proteinExistence type="predicted"/>
<dbReference type="AlphaFoldDB" id="A0A1X7VY36"/>
<evidence type="ECO:0000259" key="1">
    <source>
        <dbReference type="Pfam" id="PF17921"/>
    </source>
</evidence>
<dbReference type="eggNOG" id="KOG0017">
    <property type="taxonomic scope" value="Eukaryota"/>
</dbReference>
<reference evidence="2" key="1">
    <citation type="submission" date="2017-05" db="UniProtKB">
        <authorList>
            <consortium name="EnsemblMetazoa"/>
        </authorList>
    </citation>
    <scope>IDENTIFICATION</scope>
</reference>
<dbReference type="PANTHER" id="PTHR37984">
    <property type="entry name" value="PROTEIN CBG26694"/>
    <property type="match status" value="1"/>
</dbReference>
<accession>A0A1X7VY36</accession>
<name>A0A1X7VY36_AMPQE</name>
<dbReference type="PANTHER" id="PTHR37984:SF9">
    <property type="entry name" value="INTEGRASE CATALYTIC DOMAIN-CONTAINING PROTEIN"/>
    <property type="match status" value="1"/>
</dbReference>
<dbReference type="Pfam" id="PF17921">
    <property type="entry name" value="Integrase_H2C2"/>
    <property type="match status" value="1"/>
</dbReference>
<evidence type="ECO:0000313" key="2">
    <source>
        <dbReference type="EnsemblMetazoa" id="Aqu2.1.44354_001"/>
    </source>
</evidence>
<dbReference type="OrthoDB" id="444601at2759"/>
<protein>
    <recommendedName>
        <fullName evidence="1">Integrase zinc-binding domain-containing protein</fullName>
    </recommendedName>
</protein>
<dbReference type="Gene3D" id="1.10.340.70">
    <property type="match status" value="1"/>
</dbReference>
<dbReference type="EnsemblMetazoa" id="Aqu2.1.44354_001">
    <property type="protein sequence ID" value="Aqu2.1.44354_001"/>
    <property type="gene ID" value="Aqu2.1.44354"/>
</dbReference>
<dbReference type="InParanoid" id="A0A1X7VY36"/>
<dbReference type="STRING" id="400682.A0A1X7VY36"/>
<sequence>MRFDYTIAHVPGKQLIIADTLSRAPSREPVESDLLLQHETRAFIEMIVNGLPATEKRLEEIKCSQEQDEICREIKQYCLQRWPHKSQVSQRVHPYYTVSAEISCEGLLLRVSPIIIPQSLRKKALQQIHAGHQGITKCRDRARQSVWWPGLSSQLQDVVSSHQICCQHYSQ</sequence>
<feature type="domain" description="Integrase zinc-binding" evidence="1">
    <location>
        <begin position="116"/>
        <end position="167"/>
    </location>
</feature>
<dbReference type="OMA" id="CKERARG"/>
<dbReference type="InterPro" id="IPR050951">
    <property type="entry name" value="Retrovirus_Pol_polyprotein"/>
</dbReference>